<evidence type="ECO:0000256" key="5">
    <source>
        <dbReference type="ARBA" id="ARBA00023204"/>
    </source>
</evidence>
<dbReference type="GO" id="GO:0009432">
    <property type="term" value="P:SOS response"/>
    <property type="evidence" value="ECO:0007669"/>
    <property type="project" value="UniProtKB-UniRule"/>
</dbReference>
<keyword evidence="4 6" id="KW-0267">Excision nuclease</keyword>
<comment type="subcellular location">
    <subcellularLocation>
        <location evidence="6">Cytoplasm</location>
    </subcellularLocation>
</comment>
<name>A0A8J7P7E4_9BACT</name>
<evidence type="ECO:0000256" key="1">
    <source>
        <dbReference type="ARBA" id="ARBA00022490"/>
    </source>
</evidence>
<dbReference type="GO" id="GO:0005737">
    <property type="term" value="C:cytoplasm"/>
    <property type="evidence" value="ECO:0007669"/>
    <property type="project" value="UniProtKB-SubCell"/>
</dbReference>
<dbReference type="Pfam" id="PF08459">
    <property type="entry name" value="UvrC_RNaseH_dom"/>
    <property type="match status" value="1"/>
</dbReference>
<dbReference type="InterPro" id="IPR050066">
    <property type="entry name" value="UvrABC_protein_C"/>
</dbReference>
<dbReference type="Gene3D" id="3.40.1440.10">
    <property type="entry name" value="GIY-YIG endonuclease"/>
    <property type="match status" value="1"/>
</dbReference>
<protein>
    <recommendedName>
        <fullName evidence="6">UvrABC system protein C</fullName>
        <shortName evidence="6">Protein UvrC</shortName>
    </recommendedName>
    <alternativeName>
        <fullName evidence="6">Excinuclease ABC subunit C</fullName>
    </alternativeName>
</protein>
<dbReference type="GO" id="GO:0006289">
    <property type="term" value="P:nucleotide-excision repair"/>
    <property type="evidence" value="ECO:0007669"/>
    <property type="project" value="UniProtKB-UniRule"/>
</dbReference>
<keyword evidence="3 6" id="KW-0228">DNA excision</keyword>
<evidence type="ECO:0000256" key="4">
    <source>
        <dbReference type="ARBA" id="ARBA00022881"/>
    </source>
</evidence>
<dbReference type="InterPro" id="IPR036876">
    <property type="entry name" value="UVR_dom_sf"/>
</dbReference>
<dbReference type="GO" id="GO:0003677">
    <property type="term" value="F:DNA binding"/>
    <property type="evidence" value="ECO:0007669"/>
    <property type="project" value="UniProtKB-UniRule"/>
</dbReference>
<dbReference type="AlphaFoldDB" id="A0A8J7P7E4"/>
<dbReference type="FunFam" id="3.40.1440.10:FF:000001">
    <property type="entry name" value="UvrABC system protein C"/>
    <property type="match status" value="1"/>
</dbReference>
<dbReference type="PANTHER" id="PTHR30562:SF1">
    <property type="entry name" value="UVRABC SYSTEM PROTEIN C"/>
    <property type="match status" value="1"/>
</dbReference>
<dbReference type="EMBL" id="JAFLCK010000007">
    <property type="protein sequence ID" value="MBN8660019.1"/>
    <property type="molecule type" value="Genomic_DNA"/>
</dbReference>
<keyword evidence="1 6" id="KW-0963">Cytoplasm</keyword>
<reference evidence="12" key="1">
    <citation type="submission" date="2021-02" db="EMBL/GenBank/DDBJ databases">
        <title>Genome-Resolved Metagenomics of a Microbial Community Performing Photosynthetic Biological Nutrient Removal.</title>
        <authorList>
            <person name="Mcdaniel E.A."/>
        </authorList>
    </citation>
    <scope>NUCLEOTIDE SEQUENCE</scope>
    <source>
        <strain evidence="12">UWPOB_OBS1</strain>
    </source>
</reference>
<dbReference type="InterPro" id="IPR047296">
    <property type="entry name" value="GIY-YIG_UvrC_Cho"/>
</dbReference>
<keyword evidence="5 6" id="KW-0234">DNA repair</keyword>
<dbReference type="Pfam" id="PF01541">
    <property type="entry name" value="GIY-YIG"/>
    <property type="match status" value="1"/>
</dbReference>
<dbReference type="Gene3D" id="4.10.860.10">
    <property type="entry name" value="UVR domain"/>
    <property type="match status" value="1"/>
</dbReference>
<keyword evidence="2 6" id="KW-0227">DNA damage</keyword>
<dbReference type="SUPFAM" id="SSF46600">
    <property type="entry name" value="C-terminal UvrC-binding domain of UvrB"/>
    <property type="match status" value="1"/>
</dbReference>
<dbReference type="Gene3D" id="1.10.150.20">
    <property type="entry name" value="5' to 3' exonuclease, C-terminal subdomain"/>
    <property type="match status" value="1"/>
</dbReference>
<proteinExistence type="inferred from homology"/>
<evidence type="ECO:0000256" key="7">
    <source>
        <dbReference type="SAM" id="Coils"/>
    </source>
</evidence>
<dbReference type="InterPro" id="IPR010994">
    <property type="entry name" value="RuvA_2-like"/>
</dbReference>
<comment type="similarity">
    <text evidence="6">Belongs to the UvrC family.</text>
</comment>
<evidence type="ECO:0000256" key="6">
    <source>
        <dbReference type="HAMAP-Rule" id="MF_00203"/>
    </source>
</evidence>
<feature type="region of interest" description="Disordered" evidence="8">
    <location>
        <begin position="628"/>
        <end position="690"/>
    </location>
</feature>
<organism evidence="12 13">
    <name type="scientific">Candidatus Obscuribacter phosphatis</name>
    <dbReference type="NCBI Taxonomy" id="1906157"/>
    <lineage>
        <taxon>Bacteria</taxon>
        <taxon>Bacillati</taxon>
        <taxon>Candidatus Melainabacteria</taxon>
        <taxon>Candidatus Obscuribacterales</taxon>
        <taxon>Candidatus Obscuribacteraceae</taxon>
        <taxon>Candidatus Obscuribacter</taxon>
    </lineage>
</organism>
<dbReference type="GO" id="GO:0009381">
    <property type="term" value="F:excinuclease ABC activity"/>
    <property type="evidence" value="ECO:0007669"/>
    <property type="project" value="UniProtKB-UniRule"/>
</dbReference>
<dbReference type="Pfam" id="PF22920">
    <property type="entry name" value="UvrC_RNaseH"/>
    <property type="match status" value="1"/>
</dbReference>
<dbReference type="CDD" id="cd10434">
    <property type="entry name" value="GIY-YIG_UvrC_Cho"/>
    <property type="match status" value="1"/>
</dbReference>
<dbReference type="InterPro" id="IPR001162">
    <property type="entry name" value="UvrC_RNase_H_dom"/>
</dbReference>
<evidence type="ECO:0000256" key="3">
    <source>
        <dbReference type="ARBA" id="ARBA00022769"/>
    </source>
</evidence>
<gene>
    <name evidence="6 12" type="primary">uvrC</name>
    <name evidence="12" type="ORF">J0M35_06620</name>
</gene>
<accession>A0A8J7P7E4</accession>
<dbReference type="Pfam" id="PF02151">
    <property type="entry name" value="UVR"/>
    <property type="match status" value="1"/>
</dbReference>
<dbReference type="NCBIfam" id="TIGR00194">
    <property type="entry name" value="uvrC"/>
    <property type="match status" value="1"/>
</dbReference>
<dbReference type="SMART" id="SM00465">
    <property type="entry name" value="GIYc"/>
    <property type="match status" value="1"/>
</dbReference>
<evidence type="ECO:0000313" key="12">
    <source>
        <dbReference type="EMBL" id="MBN8660019.1"/>
    </source>
</evidence>
<dbReference type="HAMAP" id="MF_00203">
    <property type="entry name" value="UvrC"/>
    <property type="match status" value="1"/>
</dbReference>
<dbReference type="InterPro" id="IPR004791">
    <property type="entry name" value="UvrC"/>
</dbReference>
<feature type="compositionally biased region" description="Acidic residues" evidence="8">
    <location>
        <begin position="645"/>
        <end position="683"/>
    </location>
</feature>
<evidence type="ECO:0000259" key="9">
    <source>
        <dbReference type="PROSITE" id="PS50151"/>
    </source>
</evidence>
<evidence type="ECO:0000256" key="2">
    <source>
        <dbReference type="ARBA" id="ARBA00022763"/>
    </source>
</evidence>
<dbReference type="NCBIfam" id="NF001824">
    <property type="entry name" value="PRK00558.1-5"/>
    <property type="match status" value="1"/>
</dbReference>
<dbReference type="PANTHER" id="PTHR30562">
    <property type="entry name" value="UVRC/OXIDOREDUCTASE"/>
    <property type="match status" value="1"/>
</dbReference>
<dbReference type="SUPFAM" id="SSF47781">
    <property type="entry name" value="RuvA domain 2-like"/>
    <property type="match status" value="1"/>
</dbReference>
<feature type="domain" description="UvrC family homology region profile" evidence="11">
    <location>
        <begin position="264"/>
        <end position="495"/>
    </location>
</feature>
<comment type="caution">
    <text evidence="12">The sequence shown here is derived from an EMBL/GenBank/DDBJ whole genome shotgun (WGS) entry which is preliminary data.</text>
</comment>
<feature type="coiled-coil region" evidence="7">
    <location>
        <begin position="208"/>
        <end position="235"/>
    </location>
</feature>
<dbReference type="SUPFAM" id="SSF82771">
    <property type="entry name" value="GIY-YIG endonuclease"/>
    <property type="match status" value="1"/>
</dbReference>
<feature type="domain" description="UVR" evidence="9">
    <location>
        <begin position="212"/>
        <end position="247"/>
    </location>
</feature>
<evidence type="ECO:0000313" key="13">
    <source>
        <dbReference type="Proteomes" id="UP000664277"/>
    </source>
</evidence>
<dbReference type="PROSITE" id="PS50164">
    <property type="entry name" value="GIY_YIG"/>
    <property type="match status" value="1"/>
</dbReference>
<keyword evidence="7" id="KW-0175">Coiled coil</keyword>
<dbReference type="PROSITE" id="PS50151">
    <property type="entry name" value="UVR"/>
    <property type="match status" value="1"/>
</dbReference>
<dbReference type="InterPro" id="IPR000305">
    <property type="entry name" value="GIY-YIG_endonuc"/>
</dbReference>
<dbReference type="GO" id="GO:0009380">
    <property type="term" value="C:excinuclease repair complex"/>
    <property type="evidence" value="ECO:0007669"/>
    <property type="project" value="InterPro"/>
</dbReference>
<dbReference type="PROSITE" id="PS50165">
    <property type="entry name" value="UVRC"/>
    <property type="match status" value="1"/>
</dbReference>
<dbReference type="Proteomes" id="UP000664277">
    <property type="component" value="Unassembled WGS sequence"/>
</dbReference>
<dbReference type="InterPro" id="IPR035901">
    <property type="entry name" value="GIY-YIG_endonuc_sf"/>
</dbReference>
<dbReference type="Gene3D" id="3.30.420.340">
    <property type="entry name" value="UvrC, RNAse H endonuclease domain"/>
    <property type="match status" value="1"/>
</dbReference>
<evidence type="ECO:0000259" key="10">
    <source>
        <dbReference type="PROSITE" id="PS50164"/>
    </source>
</evidence>
<comment type="function">
    <text evidence="6">The UvrABC repair system catalyzes the recognition and processing of DNA lesions. UvrC both incises the 5' and 3' sides of the lesion. The N-terminal half is responsible for the 3' incision and the C-terminal half is responsible for the 5' incision.</text>
</comment>
<evidence type="ECO:0000259" key="11">
    <source>
        <dbReference type="PROSITE" id="PS50165"/>
    </source>
</evidence>
<comment type="subunit">
    <text evidence="6">Interacts with UvrB in an incision complex.</text>
</comment>
<evidence type="ECO:0000256" key="8">
    <source>
        <dbReference type="SAM" id="MobiDB-lite"/>
    </source>
</evidence>
<dbReference type="InterPro" id="IPR001943">
    <property type="entry name" value="UVR_dom"/>
</dbReference>
<sequence length="690" mass="78759">MADYKPSELLSRQLSSLPDSPGCYIFKDDLGEILYIGKALSLKSRVRSYFVETSWRERPKLFVMMPKVASLETILVNSEKEALLLEANLIREKKPRYNVALKDDRRYPWLAITYGVDFPRLVMIRDPVVYKKANPRAKVFGPYVEAGAMWDTVRTLRKVFPMRQRAKPLFKDRPCMNYHIGLCLAPCQKYVEAEPYDRMVRQVEMFLSGRQTEVVDEMKKEMESLSEELRFEEAAKLRDRLKSLYTVIEKQQVFFQNRRVCQDIIAQAHTEKMLAVCLMKVREGKLIASETVTLPLLDKTNWDEAYDAFIEQYYTSCEDIAIPSEVLLAHKSQDMDLLRDFLTQKAGSNVKVLVPQRGGKTDLIEMAEKNAKQTLTRVLTEEDQESAQVERILTSLKEGLGIDRLPQRIECFDISNIQGTDNVASMVVFEKARPKKSDYRMFKIKSVEGEPNDFASMKEAVGRRYSRILSEGKPFPDLIIIDGGKGQLGAAMEALSEIGLVGPKFKTEKFAICGLAKRQEEVYFPGNSIPVYLPRRSEALLLMQHVRDEAHRFALTYHRKLRAKRVVSSKLDALKGLGAKRRKILIDHFGSFDKIKKASLDDILSVSGIPEKLARTVYDFVRSDGKVAESPLDEDAEKPGASTEVQDEIAEEQDEIGEPEELSEELDAEELDTEEQEAEELEAKDDQQEG</sequence>
<feature type="domain" description="GIY-YIG" evidence="10">
    <location>
        <begin position="19"/>
        <end position="99"/>
    </location>
</feature>
<dbReference type="InterPro" id="IPR038476">
    <property type="entry name" value="UvrC_RNase_H_dom_sf"/>
</dbReference>
<dbReference type="Pfam" id="PF14520">
    <property type="entry name" value="HHH_5"/>
    <property type="match status" value="1"/>
</dbReference>
<keyword evidence="6" id="KW-0742">SOS response</keyword>